<dbReference type="EMBL" id="JAPFFI010000027">
    <property type="protein sequence ID" value="KAJ6301060.1"/>
    <property type="molecule type" value="Genomic_DNA"/>
</dbReference>
<evidence type="ECO:0000313" key="1">
    <source>
        <dbReference type="EMBL" id="KAJ6301060.1"/>
    </source>
</evidence>
<organism evidence="1 2">
    <name type="scientific">Salix suchowensis</name>
    <dbReference type="NCBI Taxonomy" id="1278906"/>
    <lineage>
        <taxon>Eukaryota</taxon>
        <taxon>Viridiplantae</taxon>
        <taxon>Streptophyta</taxon>
        <taxon>Embryophyta</taxon>
        <taxon>Tracheophyta</taxon>
        <taxon>Spermatophyta</taxon>
        <taxon>Magnoliopsida</taxon>
        <taxon>eudicotyledons</taxon>
        <taxon>Gunneridae</taxon>
        <taxon>Pentapetalae</taxon>
        <taxon>rosids</taxon>
        <taxon>fabids</taxon>
        <taxon>Malpighiales</taxon>
        <taxon>Salicaceae</taxon>
        <taxon>Saliceae</taxon>
        <taxon>Salix</taxon>
    </lineage>
</organism>
<reference evidence="1" key="1">
    <citation type="submission" date="2022-10" db="EMBL/GenBank/DDBJ databases">
        <authorList>
            <person name="Hyden B.L."/>
            <person name="Feng K."/>
            <person name="Yates T."/>
            <person name="Jawdy S."/>
            <person name="Smart L.B."/>
            <person name="Muchero W."/>
        </authorList>
    </citation>
    <scope>NUCLEOTIDE SEQUENCE</scope>
    <source>
        <tissue evidence="1">Shoot tip</tissue>
    </source>
</reference>
<keyword evidence="2" id="KW-1185">Reference proteome</keyword>
<protein>
    <submittedName>
        <fullName evidence="1">Uncharacterized protein</fullName>
    </submittedName>
</protein>
<name>A0ABQ8ZGU6_9ROSI</name>
<comment type="caution">
    <text evidence="1">The sequence shown here is derived from an EMBL/GenBank/DDBJ whole genome shotgun (WGS) entry which is preliminary data.</text>
</comment>
<gene>
    <name evidence="1" type="ORF">OIU77_015378</name>
</gene>
<dbReference type="Proteomes" id="UP001141253">
    <property type="component" value="Chromosome 16"/>
</dbReference>
<proteinExistence type="predicted"/>
<reference evidence="1" key="2">
    <citation type="journal article" date="2023" name="Int. J. Mol. Sci.">
        <title>De Novo Assembly and Annotation of 11 Diverse Shrub Willow (Salix) Genomes Reveals Novel Gene Organization in Sex-Linked Regions.</title>
        <authorList>
            <person name="Hyden B."/>
            <person name="Feng K."/>
            <person name="Yates T.B."/>
            <person name="Jawdy S."/>
            <person name="Cereghino C."/>
            <person name="Smart L.B."/>
            <person name="Muchero W."/>
        </authorList>
    </citation>
    <scope>NUCLEOTIDE SEQUENCE</scope>
    <source>
        <tissue evidence="1">Shoot tip</tissue>
    </source>
</reference>
<evidence type="ECO:0000313" key="2">
    <source>
        <dbReference type="Proteomes" id="UP001141253"/>
    </source>
</evidence>
<sequence>MAFKQPLQTVQTRTEKFKEFKLLKSNHQMMAY</sequence>
<accession>A0ABQ8ZGU6</accession>